<evidence type="ECO:0000313" key="2">
    <source>
        <dbReference type="EMBL" id="CAB4014140.1"/>
    </source>
</evidence>
<evidence type="ECO:0000313" key="3">
    <source>
        <dbReference type="Proteomes" id="UP001152795"/>
    </source>
</evidence>
<reference evidence="2" key="1">
    <citation type="submission" date="2020-04" db="EMBL/GenBank/DDBJ databases">
        <authorList>
            <person name="Alioto T."/>
            <person name="Alioto T."/>
            <person name="Gomez Garrido J."/>
        </authorList>
    </citation>
    <scope>NUCLEOTIDE SEQUENCE</scope>
    <source>
        <strain evidence="2">A484AB</strain>
    </source>
</reference>
<organism evidence="2 3">
    <name type="scientific">Paramuricea clavata</name>
    <name type="common">Red gorgonian</name>
    <name type="synonym">Violescent sea-whip</name>
    <dbReference type="NCBI Taxonomy" id="317549"/>
    <lineage>
        <taxon>Eukaryota</taxon>
        <taxon>Metazoa</taxon>
        <taxon>Cnidaria</taxon>
        <taxon>Anthozoa</taxon>
        <taxon>Octocorallia</taxon>
        <taxon>Malacalcyonacea</taxon>
        <taxon>Plexauridae</taxon>
        <taxon>Paramuricea</taxon>
    </lineage>
</organism>
<sequence length="81" mass="9461">MIFILLDLGHGRNHLKKPNLHHPKDVLAPDPLYDEDQDHERNQDREVGLHDEEGHDPCQDLVQDLGQDHDYDQEVDHPDVK</sequence>
<dbReference type="EMBL" id="CACRXK020008167">
    <property type="protein sequence ID" value="CAB4014140.1"/>
    <property type="molecule type" value="Genomic_DNA"/>
</dbReference>
<gene>
    <name evidence="2" type="ORF">PACLA_8A069197</name>
</gene>
<protein>
    <submittedName>
        <fullName evidence="2">Uncharacterized protein</fullName>
    </submittedName>
</protein>
<feature type="compositionally biased region" description="Basic residues" evidence="1">
    <location>
        <begin position="12"/>
        <end position="21"/>
    </location>
</feature>
<feature type="region of interest" description="Disordered" evidence="1">
    <location>
        <begin position="12"/>
        <end position="81"/>
    </location>
</feature>
<evidence type="ECO:0000256" key="1">
    <source>
        <dbReference type="SAM" id="MobiDB-lite"/>
    </source>
</evidence>
<dbReference type="AlphaFoldDB" id="A0A7D9IPE0"/>
<feature type="non-terminal residue" evidence="2">
    <location>
        <position position="1"/>
    </location>
</feature>
<feature type="compositionally biased region" description="Basic and acidic residues" evidence="1">
    <location>
        <begin position="66"/>
        <end position="81"/>
    </location>
</feature>
<comment type="caution">
    <text evidence="2">The sequence shown here is derived from an EMBL/GenBank/DDBJ whole genome shotgun (WGS) entry which is preliminary data.</text>
</comment>
<accession>A0A7D9IPE0</accession>
<name>A0A7D9IPE0_PARCT</name>
<feature type="compositionally biased region" description="Basic and acidic residues" evidence="1">
    <location>
        <begin position="38"/>
        <end position="58"/>
    </location>
</feature>
<keyword evidence="3" id="KW-1185">Reference proteome</keyword>
<dbReference type="Proteomes" id="UP001152795">
    <property type="component" value="Unassembled WGS sequence"/>
</dbReference>
<proteinExistence type="predicted"/>